<dbReference type="EMBL" id="CABEEZ010000116">
    <property type="protein sequence ID" value="VTR46891.1"/>
    <property type="molecule type" value="Genomic_DNA"/>
</dbReference>
<evidence type="ECO:0000259" key="1">
    <source>
        <dbReference type="Pfam" id="PF22783"/>
    </source>
</evidence>
<dbReference type="NCBIfam" id="NF033677">
    <property type="entry name" value="biofilm_BapA_N"/>
    <property type="match status" value="1"/>
</dbReference>
<dbReference type="Pfam" id="PF22783">
    <property type="entry name" value="BapA_N"/>
    <property type="match status" value="1"/>
</dbReference>
<proteinExistence type="predicted"/>
<sequence length="110" mass="11894">MAQSNFTLGAVDIIARHGGAKIADVATGTRSVSLTQSSIVRIHGTQALVSSYERQGNDLIVHMKDGTTVRYQSFFELDADGKHSELVFDDGNGAIQHAIFRQPPLPPNQC</sequence>
<dbReference type="AlphaFoldDB" id="A0A4U9VTH2"/>
<gene>
    <name evidence="2" type="ORF">NCTC12965_05451</name>
</gene>
<protein>
    <recommendedName>
        <fullName evidence="1">Biofilm-associated protein BapA-like prefix-like domain-containing protein</fullName>
    </recommendedName>
</protein>
<feature type="domain" description="Biofilm-associated protein BapA-like prefix-like" evidence="1">
    <location>
        <begin position="11"/>
        <end position="100"/>
    </location>
</feature>
<dbReference type="InterPro" id="IPR048051">
    <property type="entry name" value="BapA-like_prefix-like"/>
</dbReference>
<evidence type="ECO:0000313" key="2">
    <source>
        <dbReference type="EMBL" id="VTR46891.1"/>
    </source>
</evidence>
<reference evidence="2" key="1">
    <citation type="submission" date="2019-05" db="EMBL/GenBank/DDBJ databases">
        <authorList>
            <consortium name="Pathogen Informatics"/>
        </authorList>
    </citation>
    <scope>NUCLEOTIDE SEQUENCE [LARGE SCALE GENOMIC DNA]</scope>
    <source>
        <strain evidence="2">NCTC12965</strain>
    </source>
</reference>
<organism evidence="2">
    <name type="scientific">Serratia fonticola</name>
    <dbReference type="NCBI Taxonomy" id="47917"/>
    <lineage>
        <taxon>Bacteria</taxon>
        <taxon>Pseudomonadati</taxon>
        <taxon>Pseudomonadota</taxon>
        <taxon>Gammaproteobacteria</taxon>
        <taxon>Enterobacterales</taxon>
        <taxon>Yersiniaceae</taxon>
        <taxon>Serratia</taxon>
    </lineage>
</organism>
<name>A0A4U9VTH2_SERFO</name>
<accession>A0A4U9VTH2</accession>